<dbReference type="OrthoDB" id="213415at2"/>
<accession>A0A517S7U7</accession>
<proteinExistence type="predicted"/>
<dbReference type="Proteomes" id="UP000315700">
    <property type="component" value="Chromosome"/>
</dbReference>
<organism evidence="1 2">
    <name type="scientific">Caulifigura coniformis</name>
    <dbReference type="NCBI Taxonomy" id="2527983"/>
    <lineage>
        <taxon>Bacteria</taxon>
        <taxon>Pseudomonadati</taxon>
        <taxon>Planctomycetota</taxon>
        <taxon>Planctomycetia</taxon>
        <taxon>Planctomycetales</taxon>
        <taxon>Planctomycetaceae</taxon>
        <taxon>Caulifigura</taxon>
    </lineage>
</organism>
<keyword evidence="2" id="KW-1185">Reference proteome</keyword>
<evidence type="ECO:0000313" key="1">
    <source>
        <dbReference type="EMBL" id="QDT52163.1"/>
    </source>
</evidence>
<dbReference type="KEGG" id="ccos:Pan44_01720"/>
<name>A0A517S7U7_9PLAN</name>
<sequence>MWVFQPAIWKGGALWQLPRPVTAIRLADSWDFEKYKTPLADGDMVTGQSRNGVDVQLEGQVGHVAGSLRLDENAMLLAMLNLRTRLDVDNAAGRFRLVLYHDAASGQSRYFEKCTTVRFESDLSDPRLFTYSILVHASSPELVTAVLS</sequence>
<evidence type="ECO:0000313" key="2">
    <source>
        <dbReference type="Proteomes" id="UP000315700"/>
    </source>
</evidence>
<protein>
    <submittedName>
        <fullName evidence="1">Uncharacterized protein</fullName>
    </submittedName>
</protein>
<dbReference type="InParanoid" id="A0A517S7U7"/>
<gene>
    <name evidence="1" type="ORF">Pan44_01720</name>
</gene>
<reference evidence="1 2" key="1">
    <citation type="submission" date="2019-02" db="EMBL/GenBank/DDBJ databases">
        <title>Deep-cultivation of Planctomycetes and their phenomic and genomic characterization uncovers novel biology.</title>
        <authorList>
            <person name="Wiegand S."/>
            <person name="Jogler M."/>
            <person name="Boedeker C."/>
            <person name="Pinto D."/>
            <person name="Vollmers J."/>
            <person name="Rivas-Marin E."/>
            <person name="Kohn T."/>
            <person name="Peeters S.H."/>
            <person name="Heuer A."/>
            <person name="Rast P."/>
            <person name="Oberbeckmann S."/>
            <person name="Bunk B."/>
            <person name="Jeske O."/>
            <person name="Meyerdierks A."/>
            <person name="Storesund J.E."/>
            <person name="Kallscheuer N."/>
            <person name="Luecker S."/>
            <person name="Lage O.M."/>
            <person name="Pohl T."/>
            <person name="Merkel B.J."/>
            <person name="Hornburger P."/>
            <person name="Mueller R.-W."/>
            <person name="Bruemmer F."/>
            <person name="Labrenz M."/>
            <person name="Spormann A.M."/>
            <person name="Op den Camp H."/>
            <person name="Overmann J."/>
            <person name="Amann R."/>
            <person name="Jetten M.S.M."/>
            <person name="Mascher T."/>
            <person name="Medema M.H."/>
            <person name="Devos D.P."/>
            <person name="Kaster A.-K."/>
            <person name="Ovreas L."/>
            <person name="Rohde M."/>
            <person name="Galperin M.Y."/>
            <person name="Jogler C."/>
        </authorList>
    </citation>
    <scope>NUCLEOTIDE SEQUENCE [LARGE SCALE GENOMIC DNA]</scope>
    <source>
        <strain evidence="1 2">Pan44</strain>
    </source>
</reference>
<dbReference type="EMBL" id="CP036271">
    <property type="protein sequence ID" value="QDT52163.1"/>
    <property type="molecule type" value="Genomic_DNA"/>
</dbReference>
<dbReference type="AlphaFoldDB" id="A0A517S7U7"/>
<dbReference type="RefSeq" id="WP_145026324.1">
    <property type="nucleotide sequence ID" value="NZ_CP036271.1"/>
</dbReference>